<proteinExistence type="predicted"/>
<sequence>MQFHCWHPLLLWRRHYLQSPTIERLWYGSLDPRDCPHVCESV</sequence>
<organism evidence="1">
    <name type="scientific">Anguilla anguilla</name>
    <name type="common">European freshwater eel</name>
    <name type="synonym">Muraena anguilla</name>
    <dbReference type="NCBI Taxonomy" id="7936"/>
    <lineage>
        <taxon>Eukaryota</taxon>
        <taxon>Metazoa</taxon>
        <taxon>Chordata</taxon>
        <taxon>Craniata</taxon>
        <taxon>Vertebrata</taxon>
        <taxon>Euteleostomi</taxon>
        <taxon>Actinopterygii</taxon>
        <taxon>Neopterygii</taxon>
        <taxon>Teleostei</taxon>
        <taxon>Anguilliformes</taxon>
        <taxon>Anguillidae</taxon>
        <taxon>Anguilla</taxon>
    </lineage>
</organism>
<dbReference type="AlphaFoldDB" id="A0A0E9VCR3"/>
<dbReference type="EMBL" id="GBXM01032786">
    <property type="protein sequence ID" value="JAH75791.1"/>
    <property type="molecule type" value="Transcribed_RNA"/>
</dbReference>
<accession>A0A0E9VCR3</accession>
<reference evidence="1" key="2">
    <citation type="journal article" date="2015" name="Fish Shellfish Immunol.">
        <title>Early steps in the European eel (Anguilla anguilla)-Vibrio vulnificus interaction in the gills: Role of the RtxA13 toxin.</title>
        <authorList>
            <person name="Callol A."/>
            <person name="Pajuelo D."/>
            <person name="Ebbesson L."/>
            <person name="Teles M."/>
            <person name="MacKenzie S."/>
            <person name="Amaro C."/>
        </authorList>
    </citation>
    <scope>NUCLEOTIDE SEQUENCE</scope>
</reference>
<reference evidence="1" key="1">
    <citation type="submission" date="2014-11" db="EMBL/GenBank/DDBJ databases">
        <authorList>
            <person name="Amaro Gonzalez C."/>
        </authorList>
    </citation>
    <scope>NUCLEOTIDE SEQUENCE</scope>
</reference>
<name>A0A0E9VCR3_ANGAN</name>
<protein>
    <submittedName>
        <fullName evidence="1">Uncharacterized protein</fullName>
    </submittedName>
</protein>
<evidence type="ECO:0000313" key="1">
    <source>
        <dbReference type="EMBL" id="JAH75791.1"/>
    </source>
</evidence>